<dbReference type="AlphaFoldDB" id="A0A399D6U4"/>
<reference evidence="13 14" key="1">
    <citation type="journal article" date="2015" name="Int. J. Syst. Evol. Microbiol.">
        <title>Mariniphaga sediminis sp. nov., isolated from coastal sediment.</title>
        <authorList>
            <person name="Wang F.Q."/>
            <person name="Shen Q.Y."/>
            <person name="Chen G.J."/>
            <person name="Du Z.J."/>
        </authorList>
    </citation>
    <scope>NUCLEOTIDE SEQUENCE [LARGE SCALE GENOMIC DNA]</scope>
    <source>
        <strain evidence="13 14">SY21</strain>
    </source>
</reference>
<dbReference type="Gene3D" id="3.20.140.10">
    <property type="entry name" value="nicotinate phosphoribosyltransferase"/>
    <property type="match status" value="1"/>
</dbReference>
<gene>
    <name evidence="13" type="ORF">D1164_07570</name>
</gene>
<feature type="domain" description="Nicotinate phosphoribosyltransferase C-terminal" evidence="12">
    <location>
        <begin position="356"/>
        <end position="462"/>
    </location>
</feature>
<comment type="PTM">
    <text evidence="9">Transiently phosphorylated on a His residue during the reaction cycle. Phosphorylation strongly increases the affinity for substrates and increases the rate of nicotinate D-ribonucleotide production. Dephosphorylation regenerates the low-affinity form of the enzyme, leading to product release.</text>
</comment>
<dbReference type="NCBIfam" id="NF006695">
    <property type="entry name" value="PRK09243.1-2"/>
    <property type="match status" value="1"/>
</dbReference>
<dbReference type="PANTHER" id="PTHR11098:SF1">
    <property type="entry name" value="NICOTINATE PHOSPHORIBOSYLTRANSFERASE"/>
    <property type="match status" value="1"/>
</dbReference>
<evidence type="ECO:0000259" key="10">
    <source>
        <dbReference type="Pfam" id="PF04095"/>
    </source>
</evidence>
<dbReference type="GO" id="GO:0034355">
    <property type="term" value="P:NAD+ biosynthetic process via the salvage pathway"/>
    <property type="evidence" value="ECO:0007669"/>
    <property type="project" value="UniProtKB-ARBA"/>
</dbReference>
<dbReference type="CDD" id="cd01570">
    <property type="entry name" value="NAPRTase_A"/>
    <property type="match status" value="1"/>
</dbReference>
<proteinExistence type="inferred from homology"/>
<dbReference type="PIRSF" id="PIRSF000484">
    <property type="entry name" value="NAPRT"/>
    <property type="match status" value="1"/>
</dbReference>
<dbReference type="UniPathway" id="UPA00253">
    <property type="reaction ID" value="UER00457"/>
</dbReference>
<dbReference type="EMBL" id="QWET01000004">
    <property type="protein sequence ID" value="RIH66110.1"/>
    <property type="molecule type" value="Genomic_DNA"/>
</dbReference>
<organism evidence="13 14">
    <name type="scientific">Mariniphaga sediminis</name>
    <dbReference type="NCBI Taxonomy" id="1628158"/>
    <lineage>
        <taxon>Bacteria</taxon>
        <taxon>Pseudomonadati</taxon>
        <taxon>Bacteroidota</taxon>
        <taxon>Bacteroidia</taxon>
        <taxon>Marinilabiliales</taxon>
        <taxon>Prolixibacteraceae</taxon>
        <taxon>Mariniphaga</taxon>
    </lineage>
</organism>
<dbReference type="GO" id="GO:0047280">
    <property type="term" value="F:nicotinamide phosphoribosyltransferase activity"/>
    <property type="evidence" value="ECO:0007669"/>
    <property type="project" value="UniProtKB-ARBA"/>
</dbReference>
<evidence type="ECO:0000313" key="14">
    <source>
        <dbReference type="Proteomes" id="UP000266441"/>
    </source>
</evidence>
<dbReference type="Pfam" id="PF17767">
    <property type="entry name" value="NAPRTase_N"/>
    <property type="match status" value="1"/>
</dbReference>
<evidence type="ECO:0000256" key="7">
    <source>
        <dbReference type="ARBA" id="ARBA00022679"/>
    </source>
</evidence>
<evidence type="ECO:0000256" key="1">
    <source>
        <dbReference type="ARBA" id="ARBA00004952"/>
    </source>
</evidence>
<dbReference type="InterPro" id="IPR036068">
    <property type="entry name" value="Nicotinate_pribotase-like_C"/>
</dbReference>
<feature type="domain" description="Nicotinate phosphoribosyltransferase N-terminal" evidence="11">
    <location>
        <begin position="10"/>
        <end position="133"/>
    </location>
</feature>
<dbReference type="Pfam" id="PF17956">
    <property type="entry name" value="NAPRTase_C"/>
    <property type="match status" value="1"/>
</dbReference>
<evidence type="ECO:0000256" key="3">
    <source>
        <dbReference type="ARBA" id="ARBA00013236"/>
    </source>
</evidence>
<feature type="domain" description="Nicotinate/nicotinamide phosphoribosyltransferase" evidence="10">
    <location>
        <begin position="154"/>
        <end position="352"/>
    </location>
</feature>
<dbReference type="InterPro" id="IPR007229">
    <property type="entry name" value="Nic_PRibTrfase-Fam"/>
</dbReference>
<keyword evidence="14" id="KW-1185">Reference proteome</keyword>
<dbReference type="InterPro" id="IPR006405">
    <property type="entry name" value="Nic_PRibTrfase_pncB"/>
</dbReference>
<evidence type="ECO:0000256" key="4">
    <source>
        <dbReference type="ARBA" id="ARBA00022553"/>
    </source>
</evidence>
<evidence type="ECO:0000313" key="13">
    <source>
        <dbReference type="EMBL" id="RIH66110.1"/>
    </source>
</evidence>
<evidence type="ECO:0000256" key="8">
    <source>
        <dbReference type="ARBA" id="ARBA00048668"/>
    </source>
</evidence>
<comment type="function">
    <text evidence="9">Catalyzes the first step in the biosynthesis of NAD from nicotinic acid, the ATP-dependent synthesis of beta-nicotinate D-ribonucleotide from nicotinate and 5-phospho-D-ribose 1-phosphate.</text>
</comment>
<keyword evidence="5 9" id="KW-0436">Ligase</keyword>
<evidence type="ECO:0000259" key="12">
    <source>
        <dbReference type="Pfam" id="PF17956"/>
    </source>
</evidence>
<dbReference type="FunFam" id="3.20.20.70:FF:000076">
    <property type="entry name" value="Nicotinate phosphoribosyltransferase"/>
    <property type="match status" value="1"/>
</dbReference>
<dbReference type="InterPro" id="IPR041619">
    <property type="entry name" value="NAPRTase_C"/>
</dbReference>
<dbReference type="Gene3D" id="3.20.20.70">
    <property type="entry name" value="Aldolase class I"/>
    <property type="match status" value="1"/>
</dbReference>
<dbReference type="InterPro" id="IPR040727">
    <property type="entry name" value="NAPRTase_N"/>
</dbReference>
<comment type="similarity">
    <text evidence="2 9">Belongs to the NAPRTase family.</text>
</comment>
<dbReference type="PANTHER" id="PTHR11098">
    <property type="entry name" value="NICOTINATE PHOSPHORIBOSYLTRANSFERASE"/>
    <property type="match status" value="1"/>
</dbReference>
<protein>
    <recommendedName>
        <fullName evidence="3 9">Nicotinate phosphoribosyltransferase</fullName>
        <ecNumber evidence="3 9">6.3.4.21</ecNumber>
    </recommendedName>
</protein>
<keyword evidence="13" id="KW-0328">Glycosyltransferase</keyword>
<dbReference type="OrthoDB" id="9770610at2"/>
<dbReference type="InterPro" id="IPR013785">
    <property type="entry name" value="Aldolase_TIM"/>
</dbReference>
<dbReference type="GO" id="GO:0004516">
    <property type="term" value="F:nicotinate phosphoribosyltransferase activity"/>
    <property type="evidence" value="ECO:0007669"/>
    <property type="project" value="UniProtKB-UniRule"/>
</dbReference>
<keyword evidence="7 9" id="KW-0808">Transferase</keyword>
<comment type="catalytic activity">
    <reaction evidence="8 9">
        <text>5-phospho-alpha-D-ribose 1-diphosphate + nicotinate + ATP + H2O = nicotinate beta-D-ribonucleotide + ADP + phosphate + diphosphate</text>
        <dbReference type="Rhea" id="RHEA:36163"/>
        <dbReference type="ChEBI" id="CHEBI:15377"/>
        <dbReference type="ChEBI" id="CHEBI:30616"/>
        <dbReference type="ChEBI" id="CHEBI:32544"/>
        <dbReference type="ChEBI" id="CHEBI:33019"/>
        <dbReference type="ChEBI" id="CHEBI:43474"/>
        <dbReference type="ChEBI" id="CHEBI:57502"/>
        <dbReference type="ChEBI" id="CHEBI:58017"/>
        <dbReference type="ChEBI" id="CHEBI:456216"/>
        <dbReference type="EC" id="6.3.4.21"/>
    </reaction>
</comment>
<dbReference type="InterPro" id="IPR041525">
    <property type="entry name" value="N/Namide_PRibTrfase"/>
</dbReference>
<dbReference type="NCBIfam" id="NF009131">
    <property type="entry name" value="PRK12484.1"/>
    <property type="match status" value="1"/>
</dbReference>
<dbReference type="NCBIfam" id="TIGR01513">
    <property type="entry name" value="NAPRTase_put"/>
    <property type="match status" value="1"/>
</dbReference>
<comment type="caution">
    <text evidence="13">The sequence shown here is derived from an EMBL/GenBank/DDBJ whole genome shotgun (WGS) entry which is preliminary data.</text>
</comment>
<accession>A0A399D6U4</accession>
<evidence type="ECO:0000256" key="6">
    <source>
        <dbReference type="ARBA" id="ARBA00022642"/>
    </source>
</evidence>
<comment type="pathway">
    <text evidence="1 9">Cofactor biosynthesis; NAD(+) biosynthesis; nicotinate D-ribonucleotide from nicotinate: step 1/1.</text>
</comment>
<keyword evidence="6 9" id="KW-0662">Pyridine nucleotide biosynthesis</keyword>
<dbReference type="SUPFAM" id="SSF51690">
    <property type="entry name" value="Nicotinate/Quinolinate PRTase C-terminal domain-like"/>
    <property type="match status" value="1"/>
</dbReference>
<name>A0A399D6U4_9BACT</name>
<dbReference type="Pfam" id="PF04095">
    <property type="entry name" value="NAPRTase"/>
    <property type="match status" value="1"/>
</dbReference>
<dbReference type="GO" id="GO:0005829">
    <property type="term" value="C:cytosol"/>
    <property type="evidence" value="ECO:0007669"/>
    <property type="project" value="TreeGrafter"/>
</dbReference>
<sequence>MPLSLNHWGLYTDFYELTMAQGYFYCEKKEDTTTFNYFFRTNPFKGGFTVFAGLQDFLEILSEYTFSESDIQFLKSQGFRKEFLKYLSEFRFSGNVLSAREGEIMFPNEPVLQVEGNVIECQLIESFLLNILNFESLIATKAYRVKMVAENKPFTDFGLRRAQGLGALHASRAAVIGGASSTSNVLAGKLFNIPVSGTQAHSWIQSFEGEIEAFRAFAKIHPENTVLLVDTFDTIHSGIPNAILVAKEMEKRGLRLKAVRLDSGDLAYFSKKARKMLDEAGLEYVKIIASNQLNEHVIRSLLKDQNAPIDAFGIGTEMITGKNDAALDGVYKMTEINGKPKMKLSENIEKVTLPGKKQVYRCLDSSGMFYRDAILLTDEKPEEVKTICHPIYPERRTSINHLQMEPLLFTVVKKGQVVVEQKSPDKIHDYLQERAALLPDEHKRFISPHIYKVGISEKLMEVRQALTQSIKEANQAR</sequence>
<dbReference type="EC" id="6.3.4.21" evidence="3 9"/>
<evidence type="ECO:0000259" key="11">
    <source>
        <dbReference type="Pfam" id="PF17767"/>
    </source>
</evidence>
<evidence type="ECO:0000256" key="2">
    <source>
        <dbReference type="ARBA" id="ARBA00010897"/>
    </source>
</evidence>
<keyword evidence="4" id="KW-0597">Phosphoprotein</keyword>
<dbReference type="RefSeq" id="WP_119349344.1">
    <property type="nucleotide sequence ID" value="NZ_QWET01000004.1"/>
</dbReference>
<evidence type="ECO:0000256" key="5">
    <source>
        <dbReference type="ARBA" id="ARBA00022598"/>
    </source>
</evidence>
<dbReference type="SUPFAM" id="SSF54675">
    <property type="entry name" value="Nicotinate/Quinolinate PRTase N-terminal domain-like"/>
    <property type="match status" value="1"/>
</dbReference>
<evidence type="ECO:0000256" key="9">
    <source>
        <dbReference type="RuleBase" id="RU365100"/>
    </source>
</evidence>
<dbReference type="Proteomes" id="UP000266441">
    <property type="component" value="Unassembled WGS sequence"/>
</dbReference>